<dbReference type="EMBL" id="CP012332">
    <property type="protein sequence ID" value="AKU91966.1"/>
    <property type="molecule type" value="Genomic_DNA"/>
</dbReference>
<name>A0A0K1PEX3_9BACT</name>
<dbReference type="Proteomes" id="UP000055590">
    <property type="component" value="Chromosome"/>
</dbReference>
<keyword evidence="2" id="KW-1185">Reference proteome</keyword>
<evidence type="ECO:0000313" key="1">
    <source>
        <dbReference type="EMBL" id="AKU91966.1"/>
    </source>
</evidence>
<dbReference type="STRING" id="1391653.AKJ08_2353"/>
<organism evidence="1 2">
    <name type="scientific">Vulgatibacter incomptus</name>
    <dbReference type="NCBI Taxonomy" id="1391653"/>
    <lineage>
        <taxon>Bacteria</taxon>
        <taxon>Pseudomonadati</taxon>
        <taxon>Myxococcota</taxon>
        <taxon>Myxococcia</taxon>
        <taxon>Myxococcales</taxon>
        <taxon>Cystobacterineae</taxon>
        <taxon>Vulgatibacteraceae</taxon>
        <taxon>Vulgatibacter</taxon>
    </lineage>
</organism>
<accession>A0A0K1PEX3</accession>
<proteinExistence type="predicted"/>
<sequence>MVKFDARGRRAKGKLHLEIDAYTGDLVRVDEKGKLRHKG</sequence>
<evidence type="ECO:0000313" key="2">
    <source>
        <dbReference type="Proteomes" id="UP000055590"/>
    </source>
</evidence>
<protein>
    <submittedName>
        <fullName evidence="1">Uncharacterized protein</fullName>
    </submittedName>
</protein>
<dbReference type="AlphaFoldDB" id="A0A0K1PEX3"/>
<dbReference type="KEGG" id="vin:AKJ08_2353"/>
<reference evidence="1 2" key="1">
    <citation type="submission" date="2015-08" db="EMBL/GenBank/DDBJ databases">
        <authorList>
            <person name="Babu N.S."/>
            <person name="Beckwith C.J."/>
            <person name="Beseler K.G."/>
            <person name="Brison A."/>
            <person name="Carone J.V."/>
            <person name="Caskin T.P."/>
            <person name="Diamond M."/>
            <person name="Durham M.E."/>
            <person name="Foxe J.M."/>
            <person name="Go M."/>
            <person name="Henderson B.A."/>
            <person name="Jones I.B."/>
            <person name="McGettigan J.A."/>
            <person name="Micheletti S.J."/>
            <person name="Nasrallah M.E."/>
            <person name="Ortiz D."/>
            <person name="Piller C.R."/>
            <person name="Privatt S.R."/>
            <person name="Schneider S.L."/>
            <person name="Sharp S."/>
            <person name="Smith T.C."/>
            <person name="Stanton J.D."/>
            <person name="Ullery H.E."/>
            <person name="Wilson R.J."/>
            <person name="Serrano M.G."/>
            <person name="Buck G."/>
            <person name="Lee V."/>
            <person name="Wang Y."/>
            <person name="Carvalho R."/>
            <person name="Voegtly L."/>
            <person name="Shi R."/>
            <person name="Duckworth R."/>
            <person name="Johnson A."/>
            <person name="Loviza R."/>
            <person name="Walstead R."/>
            <person name="Shah Z."/>
            <person name="Kiflezghi M."/>
            <person name="Wade K."/>
            <person name="Ball S.L."/>
            <person name="Bradley K.W."/>
            <person name="Asai D.J."/>
            <person name="Bowman C.A."/>
            <person name="Russell D.A."/>
            <person name="Pope W.H."/>
            <person name="Jacobs-Sera D."/>
            <person name="Hendrix R.W."/>
            <person name="Hatfull G.F."/>
        </authorList>
    </citation>
    <scope>NUCLEOTIDE SEQUENCE [LARGE SCALE GENOMIC DNA]</scope>
    <source>
        <strain evidence="1 2">DSM 27710</strain>
    </source>
</reference>
<gene>
    <name evidence="1" type="ORF">AKJ08_2353</name>
</gene>